<keyword evidence="9" id="KW-0808">Transferase</keyword>
<dbReference type="Gene3D" id="3.30.70.260">
    <property type="match status" value="1"/>
</dbReference>
<dbReference type="InterPro" id="IPR045865">
    <property type="entry name" value="ACT-like_dom_sf"/>
</dbReference>
<dbReference type="GO" id="GO:0005886">
    <property type="term" value="C:plasma membrane"/>
    <property type="evidence" value="ECO:0007669"/>
    <property type="project" value="TreeGrafter"/>
</dbReference>
<dbReference type="InterPro" id="IPR012676">
    <property type="entry name" value="TGS-like"/>
</dbReference>
<dbReference type="Gene3D" id="3.10.20.30">
    <property type="match status" value="1"/>
</dbReference>
<dbReference type="EMBL" id="JACHGB010000001">
    <property type="protein sequence ID" value="MBB5270071.1"/>
    <property type="molecule type" value="Genomic_DNA"/>
</dbReference>
<dbReference type="Gene3D" id="1.10.3210.10">
    <property type="entry name" value="Hypothetical protein af1432"/>
    <property type="match status" value="1"/>
</dbReference>
<dbReference type="InterPro" id="IPR045600">
    <property type="entry name" value="RelA/SpoT_AH_RIS"/>
</dbReference>
<dbReference type="CDD" id="cd01668">
    <property type="entry name" value="TGS_RSH"/>
    <property type="match status" value="1"/>
</dbReference>
<dbReference type="InterPro" id="IPR033655">
    <property type="entry name" value="TGS_RelA/SpoT"/>
</dbReference>
<dbReference type="Pfam" id="PF19296">
    <property type="entry name" value="RelA_AH_RIS"/>
    <property type="match status" value="1"/>
</dbReference>
<dbReference type="Gene3D" id="3.30.460.10">
    <property type="entry name" value="Beta Polymerase, domain 2"/>
    <property type="match status" value="1"/>
</dbReference>
<dbReference type="PROSITE" id="PS51880">
    <property type="entry name" value="TGS"/>
    <property type="match status" value="1"/>
</dbReference>
<sequence>MGARPPESSAIEEHIAEGAAPPPPPVPDTGRIDRALALARERIGESTGRNGEPVLGHGQGTMSILAELGADEATQVAALLFGAGNTLGREEIELAFGRDEASRAFGREAAELVEGIHQVLRMREVQIRMSGQADGDQLETLRRMLLAMSADIRVVMLRLASRLQTLRWHAAARRELEPGVADQTLNVLAPLANRLGLWQLKWELEDLAFRFNSPDEYHSLARELEEKRREREEFIEAATERVREALAEAGVRAEVSGRPKHIYSIWNKMRVKRRPLDEIQDLRGLRVIVDDVRDCYTALGVIHERWPPITAEFDDYIARPKANGYQSLHTVVTAHDGKPMEVQIRTQDMHRFAEYGVASHWRYKERTTGVAGAARSHADQDERIAWIRQLLAWQMEVGTELGSGAVPSTAGDRIFVMTPQARVIELPAGSTPVDFAYHVHTALGHRCRGARVDGQMVPLNTELHTGQTVEVIAIKPGSGSEGPSRDWLNVQLGYVRSPRARSKVRQWFSALELERDVAAGRERVERVMQREGRTALAFEELAARLGQPDVEAMFIAVTREEIGPRQLEEAVRGVAARGPVEAGDSDEAALAAIEQRARPSARRKPADGGVLVVGVDLLMTQLARCCRPVPPDPIVGFVTKGKGVSVHREGCTMFAKMAQHAPERVLETTWGERRPAVGGRDRASGYPVDLVVRAMDRPGLLRDITEVFARDKLNVTAVQTLSRQQVANMQFTIEVPDGSVLSKALAAIGEVTGVIDARRR</sequence>
<dbReference type="CDD" id="cd04876">
    <property type="entry name" value="ACT_RelA-SpoT"/>
    <property type="match status" value="1"/>
</dbReference>
<dbReference type="InterPro" id="IPR043519">
    <property type="entry name" value="NT_sf"/>
</dbReference>
<evidence type="ECO:0000256" key="2">
    <source>
        <dbReference type="ARBA" id="ARBA00029754"/>
    </source>
</evidence>
<evidence type="ECO:0000256" key="3">
    <source>
        <dbReference type="ARBA" id="ARBA00032407"/>
    </source>
</evidence>
<dbReference type="RefSeq" id="WP_183963174.1">
    <property type="nucleotide sequence ID" value="NZ_BAABEW010000003.1"/>
</dbReference>
<comment type="caution">
    <text evidence="9">The sequence shown here is derived from an EMBL/GenBank/DDBJ whole genome shotgun (WGS) entry which is preliminary data.</text>
</comment>
<dbReference type="FunFam" id="3.10.20.30:FF:000002">
    <property type="entry name" value="GTP pyrophosphokinase (RelA/SpoT)"/>
    <property type="match status" value="1"/>
</dbReference>
<evidence type="ECO:0000313" key="9">
    <source>
        <dbReference type="EMBL" id="MBB5270071.1"/>
    </source>
</evidence>
<dbReference type="FunFam" id="3.30.460.10:FF:000001">
    <property type="entry name" value="GTP pyrophosphokinase RelA"/>
    <property type="match status" value="1"/>
</dbReference>
<dbReference type="Pfam" id="PF02824">
    <property type="entry name" value="TGS"/>
    <property type="match status" value="1"/>
</dbReference>
<dbReference type="Pfam" id="PF13291">
    <property type="entry name" value="ACT_4"/>
    <property type="match status" value="1"/>
</dbReference>
<comment type="similarity">
    <text evidence="5">Belongs to the relA/spoT family.</text>
</comment>
<dbReference type="Pfam" id="PF04607">
    <property type="entry name" value="RelA_SpoT"/>
    <property type="match status" value="1"/>
</dbReference>
<evidence type="ECO:0000256" key="6">
    <source>
        <dbReference type="SAM" id="MobiDB-lite"/>
    </source>
</evidence>
<dbReference type="InterPro" id="IPR004095">
    <property type="entry name" value="TGS"/>
</dbReference>
<feature type="domain" description="TGS" evidence="8">
    <location>
        <begin position="412"/>
        <end position="473"/>
    </location>
</feature>
<gene>
    <name evidence="9" type="ORF">HNQ70_000055</name>
</gene>
<dbReference type="PROSITE" id="PS51671">
    <property type="entry name" value="ACT"/>
    <property type="match status" value="1"/>
</dbReference>
<dbReference type="InterPro" id="IPR007685">
    <property type="entry name" value="RelA_SpoT"/>
</dbReference>
<dbReference type="CDD" id="cd05399">
    <property type="entry name" value="NT_Rel-Spo_like"/>
    <property type="match status" value="1"/>
</dbReference>
<name>A0A7W8M6N1_9BURK</name>
<dbReference type="SUPFAM" id="SSF109604">
    <property type="entry name" value="HD-domain/PDEase-like"/>
    <property type="match status" value="1"/>
</dbReference>
<dbReference type="Pfam" id="PF13328">
    <property type="entry name" value="HD_4"/>
    <property type="match status" value="1"/>
</dbReference>
<evidence type="ECO:0000313" key="10">
    <source>
        <dbReference type="Proteomes" id="UP000532440"/>
    </source>
</evidence>
<keyword evidence="10" id="KW-1185">Reference proteome</keyword>
<evidence type="ECO:0000256" key="5">
    <source>
        <dbReference type="RuleBase" id="RU003847"/>
    </source>
</evidence>
<dbReference type="InterPro" id="IPR002912">
    <property type="entry name" value="ACT_dom"/>
</dbReference>
<evidence type="ECO:0000259" key="7">
    <source>
        <dbReference type="PROSITE" id="PS51671"/>
    </source>
</evidence>
<feature type="domain" description="ACT" evidence="7">
    <location>
        <begin position="689"/>
        <end position="760"/>
    </location>
</feature>
<protein>
    <recommendedName>
        <fullName evidence="1">GTP pyrophosphokinase</fullName>
    </recommendedName>
    <alternativeName>
        <fullName evidence="3">(p)ppGpp synthase</fullName>
    </alternativeName>
    <alternativeName>
        <fullName evidence="2">ATP:GTP 3'-pyrophosphotransferase</fullName>
    </alternativeName>
    <alternativeName>
        <fullName evidence="4">ppGpp synthase I</fullName>
    </alternativeName>
</protein>
<dbReference type="InterPro" id="IPR012675">
    <property type="entry name" value="Beta-grasp_dom_sf"/>
</dbReference>
<dbReference type="GO" id="GO:0015969">
    <property type="term" value="P:guanosine tetraphosphate metabolic process"/>
    <property type="evidence" value="ECO:0007669"/>
    <property type="project" value="InterPro"/>
</dbReference>
<evidence type="ECO:0000259" key="8">
    <source>
        <dbReference type="PROSITE" id="PS51880"/>
    </source>
</evidence>
<dbReference type="GO" id="GO:0016301">
    <property type="term" value="F:kinase activity"/>
    <property type="evidence" value="ECO:0007669"/>
    <property type="project" value="UniProtKB-KW"/>
</dbReference>
<dbReference type="SUPFAM" id="SSF81301">
    <property type="entry name" value="Nucleotidyltransferase"/>
    <property type="match status" value="1"/>
</dbReference>
<evidence type="ECO:0000256" key="4">
    <source>
        <dbReference type="ARBA" id="ARBA00033308"/>
    </source>
</evidence>
<dbReference type="NCBIfam" id="TIGR00691">
    <property type="entry name" value="spoT_relA"/>
    <property type="match status" value="1"/>
</dbReference>
<dbReference type="AlphaFoldDB" id="A0A7W8M6N1"/>
<dbReference type="PANTHER" id="PTHR21262:SF31">
    <property type="entry name" value="GTP PYROPHOSPHOKINASE"/>
    <property type="match status" value="1"/>
</dbReference>
<organism evidence="9 10">
    <name type="scientific">Quisquiliibacterium transsilvanicum</name>
    <dbReference type="NCBI Taxonomy" id="1549638"/>
    <lineage>
        <taxon>Bacteria</taxon>
        <taxon>Pseudomonadati</taxon>
        <taxon>Pseudomonadota</taxon>
        <taxon>Betaproteobacteria</taxon>
        <taxon>Burkholderiales</taxon>
        <taxon>Burkholderiaceae</taxon>
        <taxon>Quisquiliibacterium</taxon>
    </lineage>
</organism>
<accession>A0A7W8M6N1</accession>
<dbReference type="GO" id="GO:0008728">
    <property type="term" value="F:GTP diphosphokinase activity"/>
    <property type="evidence" value="ECO:0007669"/>
    <property type="project" value="TreeGrafter"/>
</dbReference>
<comment type="function">
    <text evidence="5">In eubacteria ppGpp (guanosine 3'-diphosphate 5'-diphosphate) is a mediator of the stringent response that coordinates a variety of cellular activities in response to changes in nutritional abundance.</text>
</comment>
<dbReference type="GO" id="GO:0008893">
    <property type="term" value="F:guanosine-3',5'-bis(diphosphate) 3'-diphosphatase activity"/>
    <property type="evidence" value="ECO:0007669"/>
    <property type="project" value="TreeGrafter"/>
</dbReference>
<dbReference type="GO" id="GO:0015949">
    <property type="term" value="P:nucleobase-containing small molecule interconversion"/>
    <property type="evidence" value="ECO:0007669"/>
    <property type="project" value="UniProtKB-ARBA"/>
</dbReference>
<dbReference type="SMART" id="SM00954">
    <property type="entry name" value="RelA_SpoT"/>
    <property type="match status" value="1"/>
</dbReference>
<feature type="region of interest" description="Disordered" evidence="6">
    <location>
        <begin position="1"/>
        <end position="31"/>
    </location>
</feature>
<evidence type="ECO:0000256" key="1">
    <source>
        <dbReference type="ARBA" id="ARBA00019852"/>
    </source>
</evidence>
<reference evidence="9 10" key="1">
    <citation type="submission" date="2020-08" db="EMBL/GenBank/DDBJ databases">
        <title>Genomic Encyclopedia of Type Strains, Phase IV (KMG-IV): sequencing the most valuable type-strain genomes for metagenomic binning, comparative biology and taxonomic classification.</title>
        <authorList>
            <person name="Goeker M."/>
        </authorList>
    </citation>
    <scope>NUCLEOTIDE SEQUENCE [LARGE SCALE GENOMIC DNA]</scope>
    <source>
        <strain evidence="9 10">DSM 29781</strain>
    </source>
</reference>
<dbReference type="SUPFAM" id="SSF81271">
    <property type="entry name" value="TGS-like"/>
    <property type="match status" value="1"/>
</dbReference>
<dbReference type="InterPro" id="IPR004811">
    <property type="entry name" value="RelA/Spo_fam"/>
</dbReference>
<proteinExistence type="inferred from homology"/>
<dbReference type="GO" id="GO:0042594">
    <property type="term" value="P:response to starvation"/>
    <property type="evidence" value="ECO:0007669"/>
    <property type="project" value="TreeGrafter"/>
</dbReference>
<keyword evidence="9" id="KW-0418">Kinase</keyword>
<dbReference type="Proteomes" id="UP000532440">
    <property type="component" value="Unassembled WGS sequence"/>
</dbReference>
<dbReference type="PANTHER" id="PTHR21262">
    <property type="entry name" value="GUANOSINE-3',5'-BIS DIPHOSPHATE 3'-PYROPHOSPHOHYDROLASE"/>
    <property type="match status" value="1"/>
</dbReference>
<dbReference type="SUPFAM" id="SSF55021">
    <property type="entry name" value="ACT-like"/>
    <property type="match status" value="1"/>
</dbReference>